<feature type="coiled-coil region" evidence="1">
    <location>
        <begin position="6"/>
        <end position="33"/>
    </location>
</feature>
<protein>
    <submittedName>
        <fullName evidence="2">Uncharacterized protein</fullName>
    </submittedName>
</protein>
<evidence type="ECO:0000256" key="1">
    <source>
        <dbReference type="SAM" id="Coils"/>
    </source>
</evidence>
<accession>A0AAW2VSK9</accession>
<keyword evidence="1" id="KW-0175">Coiled coil</keyword>
<name>A0AAW2VSK9_SESRA</name>
<evidence type="ECO:0000313" key="2">
    <source>
        <dbReference type="EMBL" id="KAL0430811.1"/>
    </source>
</evidence>
<comment type="caution">
    <text evidence="2">The sequence shown here is derived from an EMBL/GenBank/DDBJ whole genome shotgun (WGS) entry which is preliminary data.</text>
</comment>
<sequence length="70" mass="8092">MEGFAANFFMLRLRHLRENLEELDREFGRLAMNAQVAGQVQRTDLDIVQTMIRSSLVASTELWNALKEPI</sequence>
<proteinExistence type="predicted"/>
<reference evidence="2" key="2">
    <citation type="journal article" date="2024" name="Plant">
        <title>Genomic evolution and insights into agronomic trait innovations of Sesamum species.</title>
        <authorList>
            <person name="Miao H."/>
            <person name="Wang L."/>
            <person name="Qu L."/>
            <person name="Liu H."/>
            <person name="Sun Y."/>
            <person name="Le M."/>
            <person name="Wang Q."/>
            <person name="Wei S."/>
            <person name="Zheng Y."/>
            <person name="Lin W."/>
            <person name="Duan Y."/>
            <person name="Cao H."/>
            <person name="Xiong S."/>
            <person name="Wang X."/>
            <person name="Wei L."/>
            <person name="Li C."/>
            <person name="Ma Q."/>
            <person name="Ju M."/>
            <person name="Zhao R."/>
            <person name="Li G."/>
            <person name="Mu C."/>
            <person name="Tian Q."/>
            <person name="Mei H."/>
            <person name="Zhang T."/>
            <person name="Gao T."/>
            <person name="Zhang H."/>
        </authorList>
    </citation>
    <scope>NUCLEOTIDE SEQUENCE</scope>
    <source>
        <strain evidence="2">G02</strain>
    </source>
</reference>
<reference evidence="2" key="1">
    <citation type="submission" date="2020-06" db="EMBL/GenBank/DDBJ databases">
        <authorList>
            <person name="Li T."/>
            <person name="Hu X."/>
            <person name="Zhang T."/>
            <person name="Song X."/>
            <person name="Zhang H."/>
            <person name="Dai N."/>
            <person name="Sheng W."/>
            <person name="Hou X."/>
            <person name="Wei L."/>
        </authorList>
    </citation>
    <scope>NUCLEOTIDE SEQUENCE</scope>
    <source>
        <strain evidence="2">G02</strain>
        <tissue evidence="2">Leaf</tissue>
    </source>
</reference>
<dbReference type="AlphaFoldDB" id="A0AAW2VSK9"/>
<dbReference type="EMBL" id="JACGWJ010000003">
    <property type="protein sequence ID" value="KAL0430811.1"/>
    <property type="molecule type" value="Genomic_DNA"/>
</dbReference>
<gene>
    <name evidence="2" type="ORF">Sradi_0707100</name>
</gene>
<organism evidence="2">
    <name type="scientific">Sesamum radiatum</name>
    <name type="common">Black benniseed</name>
    <dbReference type="NCBI Taxonomy" id="300843"/>
    <lineage>
        <taxon>Eukaryota</taxon>
        <taxon>Viridiplantae</taxon>
        <taxon>Streptophyta</taxon>
        <taxon>Embryophyta</taxon>
        <taxon>Tracheophyta</taxon>
        <taxon>Spermatophyta</taxon>
        <taxon>Magnoliopsida</taxon>
        <taxon>eudicotyledons</taxon>
        <taxon>Gunneridae</taxon>
        <taxon>Pentapetalae</taxon>
        <taxon>asterids</taxon>
        <taxon>lamiids</taxon>
        <taxon>Lamiales</taxon>
        <taxon>Pedaliaceae</taxon>
        <taxon>Sesamum</taxon>
    </lineage>
</organism>